<feature type="binding site" evidence="11">
    <location>
        <position position="116"/>
    </location>
    <ligand>
        <name>ATP</name>
        <dbReference type="ChEBI" id="CHEBI:30616"/>
    </ligand>
</feature>
<evidence type="ECO:0000256" key="4">
    <source>
        <dbReference type="ARBA" id="ARBA00022605"/>
    </source>
</evidence>
<keyword evidence="6 11" id="KW-0547">Nucleotide-binding</keyword>
<feature type="binding site" evidence="11">
    <location>
        <position position="57"/>
    </location>
    <ligand>
        <name>substrate</name>
    </ligand>
</feature>
<name>A0ABV8X1R0_9BACI</name>
<dbReference type="GO" id="GO:0016301">
    <property type="term" value="F:kinase activity"/>
    <property type="evidence" value="ECO:0007669"/>
    <property type="project" value="UniProtKB-KW"/>
</dbReference>
<comment type="caution">
    <text evidence="12">The sequence shown here is derived from an EMBL/GenBank/DDBJ whole genome shotgun (WGS) entry which is preliminary data.</text>
</comment>
<evidence type="ECO:0000313" key="12">
    <source>
        <dbReference type="EMBL" id="MFC4404229.1"/>
    </source>
</evidence>
<evidence type="ECO:0000256" key="7">
    <source>
        <dbReference type="ARBA" id="ARBA00022777"/>
    </source>
</evidence>
<comment type="pathway">
    <text evidence="1 11">Metabolic intermediate biosynthesis; chorismate biosynthesis; chorismate from D-erythrose 4-phosphate and phosphoenolpyruvate: step 5/7.</text>
</comment>
<comment type="function">
    <text evidence="11">Catalyzes the specific phosphorylation of the 3-hydroxyl group of shikimic acid using ATP as a cosubstrate.</text>
</comment>
<evidence type="ECO:0000256" key="8">
    <source>
        <dbReference type="ARBA" id="ARBA00022840"/>
    </source>
</evidence>
<keyword evidence="13" id="KW-1185">Reference proteome</keyword>
<comment type="catalytic activity">
    <reaction evidence="10 11">
        <text>shikimate + ATP = 3-phosphoshikimate + ADP + H(+)</text>
        <dbReference type="Rhea" id="RHEA:13121"/>
        <dbReference type="ChEBI" id="CHEBI:15378"/>
        <dbReference type="ChEBI" id="CHEBI:30616"/>
        <dbReference type="ChEBI" id="CHEBI:36208"/>
        <dbReference type="ChEBI" id="CHEBI:145989"/>
        <dbReference type="ChEBI" id="CHEBI:456216"/>
        <dbReference type="EC" id="2.7.1.71"/>
    </reaction>
</comment>
<dbReference type="CDD" id="cd00464">
    <property type="entry name" value="SK"/>
    <property type="match status" value="1"/>
</dbReference>
<keyword evidence="8 11" id="KW-0067">ATP-binding</keyword>
<dbReference type="InterPro" id="IPR031322">
    <property type="entry name" value="Shikimate/glucono_kinase"/>
</dbReference>
<dbReference type="HAMAP" id="MF_00109">
    <property type="entry name" value="Shikimate_kinase"/>
    <property type="match status" value="1"/>
</dbReference>
<dbReference type="InterPro" id="IPR027417">
    <property type="entry name" value="P-loop_NTPase"/>
</dbReference>
<evidence type="ECO:0000256" key="9">
    <source>
        <dbReference type="ARBA" id="ARBA00023141"/>
    </source>
</evidence>
<evidence type="ECO:0000256" key="5">
    <source>
        <dbReference type="ARBA" id="ARBA00022679"/>
    </source>
</evidence>
<comment type="cofactor">
    <cofactor evidence="11">
        <name>Mg(2+)</name>
        <dbReference type="ChEBI" id="CHEBI:18420"/>
    </cofactor>
    <text evidence="11">Binds 1 Mg(2+) ion per subunit.</text>
</comment>
<evidence type="ECO:0000256" key="2">
    <source>
        <dbReference type="ARBA" id="ARBA00006997"/>
    </source>
</evidence>
<dbReference type="Pfam" id="PF01202">
    <property type="entry name" value="SKI"/>
    <property type="match status" value="1"/>
</dbReference>
<keyword evidence="11" id="KW-0479">Metal-binding</keyword>
<feature type="binding site" evidence="11">
    <location>
        <position position="15"/>
    </location>
    <ligand>
        <name>Mg(2+)</name>
        <dbReference type="ChEBI" id="CHEBI:18420"/>
    </ligand>
</feature>
<keyword evidence="5 11" id="KW-0808">Transferase</keyword>
<dbReference type="PRINTS" id="PR01100">
    <property type="entry name" value="SHIKIMTKNASE"/>
</dbReference>
<dbReference type="PANTHER" id="PTHR21087:SF16">
    <property type="entry name" value="SHIKIMATE KINASE 1, CHLOROPLASTIC"/>
    <property type="match status" value="1"/>
</dbReference>
<dbReference type="SUPFAM" id="SSF52540">
    <property type="entry name" value="P-loop containing nucleoside triphosphate hydrolases"/>
    <property type="match status" value="1"/>
</dbReference>
<dbReference type="RefSeq" id="WP_390252766.1">
    <property type="nucleotide sequence ID" value="NZ_JBHSDT010000008.1"/>
</dbReference>
<accession>A0ABV8X1R0</accession>
<feature type="binding site" evidence="11">
    <location>
        <position position="33"/>
    </location>
    <ligand>
        <name>substrate</name>
    </ligand>
</feature>
<keyword evidence="11" id="KW-0963">Cytoplasm</keyword>
<keyword evidence="11" id="KW-0460">Magnesium</keyword>
<protein>
    <recommendedName>
        <fullName evidence="3 11">Shikimate kinase</fullName>
        <shortName evidence="11">SK</shortName>
        <ecNumber evidence="3 11">2.7.1.71</ecNumber>
    </recommendedName>
</protein>
<evidence type="ECO:0000256" key="1">
    <source>
        <dbReference type="ARBA" id="ARBA00004842"/>
    </source>
</evidence>
<dbReference type="EC" id="2.7.1.71" evidence="3 11"/>
<dbReference type="EMBL" id="JBHSDT010000008">
    <property type="protein sequence ID" value="MFC4404229.1"/>
    <property type="molecule type" value="Genomic_DNA"/>
</dbReference>
<comment type="subcellular location">
    <subcellularLocation>
        <location evidence="11">Cytoplasm</location>
    </subcellularLocation>
</comment>
<proteinExistence type="inferred from homology"/>
<evidence type="ECO:0000256" key="6">
    <source>
        <dbReference type="ARBA" id="ARBA00022741"/>
    </source>
</evidence>
<evidence type="ECO:0000313" key="13">
    <source>
        <dbReference type="Proteomes" id="UP001595882"/>
    </source>
</evidence>
<dbReference type="Proteomes" id="UP001595882">
    <property type="component" value="Unassembled WGS sequence"/>
</dbReference>
<keyword evidence="9 11" id="KW-0057">Aromatic amino acid biosynthesis</keyword>
<dbReference type="InterPro" id="IPR023000">
    <property type="entry name" value="Shikimate_kinase_CS"/>
</dbReference>
<feature type="binding site" evidence="11">
    <location>
        <position position="133"/>
    </location>
    <ligand>
        <name>substrate</name>
    </ligand>
</feature>
<comment type="caution">
    <text evidence="11">Lacks conserved residue(s) required for the propagation of feature annotation.</text>
</comment>
<reference evidence="13" key="1">
    <citation type="journal article" date="2019" name="Int. J. Syst. Evol. Microbiol.">
        <title>The Global Catalogue of Microorganisms (GCM) 10K type strain sequencing project: providing services to taxonomists for standard genome sequencing and annotation.</title>
        <authorList>
            <consortium name="The Broad Institute Genomics Platform"/>
            <consortium name="The Broad Institute Genome Sequencing Center for Infectious Disease"/>
            <person name="Wu L."/>
            <person name="Ma J."/>
        </authorList>
    </citation>
    <scope>NUCLEOTIDE SEQUENCE [LARGE SCALE GENOMIC DNA]</scope>
    <source>
        <strain evidence="13">CCUG 37865</strain>
    </source>
</reference>
<feature type="binding site" evidence="11">
    <location>
        <begin position="11"/>
        <end position="16"/>
    </location>
    <ligand>
        <name>ATP</name>
        <dbReference type="ChEBI" id="CHEBI:30616"/>
    </ligand>
</feature>
<sequence length="164" mass="18787">MQSIYLVGFMGSGKSNVAVALHQKLNKQLLDTDQMIVDTYGLTIPEIFQQKGEEIFREYETSVLKQTPIKEAIIATGGGIIEKAENREWLKENGKVIFLKTSWEEINRRLVDDQSRPIWNNQDRDKQQLLVERTPKYLEVADLIVETDGKDVHSIIEEIADKLG</sequence>
<dbReference type="PANTHER" id="PTHR21087">
    <property type="entry name" value="SHIKIMATE KINASE"/>
    <property type="match status" value="1"/>
</dbReference>
<dbReference type="InterPro" id="IPR000623">
    <property type="entry name" value="Shikimate_kinase/TSH1"/>
</dbReference>
<keyword evidence="4 11" id="KW-0028">Amino-acid biosynthesis</keyword>
<evidence type="ECO:0000256" key="10">
    <source>
        <dbReference type="ARBA" id="ARBA00048567"/>
    </source>
</evidence>
<keyword evidence="7 11" id="KW-0418">Kinase</keyword>
<organism evidence="12 13">
    <name type="scientific">Gracilibacillus xinjiangensis</name>
    <dbReference type="NCBI Taxonomy" id="1193282"/>
    <lineage>
        <taxon>Bacteria</taxon>
        <taxon>Bacillati</taxon>
        <taxon>Bacillota</taxon>
        <taxon>Bacilli</taxon>
        <taxon>Bacillales</taxon>
        <taxon>Bacillaceae</taxon>
        <taxon>Gracilibacillus</taxon>
    </lineage>
</organism>
<dbReference type="PROSITE" id="PS01128">
    <property type="entry name" value="SHIKIMATE_KINASE"/>
    <property type="match status" value="1"/>
</dbReference>
<comment type="similarity">
    <text evidence="2 11">Belongs to the shikimate kinase family.</text>
</comment>
<dbReference type="Gene3D" id="3.40.50.300">
    <property type="entry name" value="P-loop containing nucleotide triphosphate hydrolases"/>
    <property type="match status" value="1"/>
</dbReference>
<evidence type="ECO:0000256" key="3">
    <source>
        <dbReference type="ARBA" id="ARBA00012154"/>
    </source>
</evidence>
<comment type="subunit">
    <text evidence="11">Monomer.</text>
</comment>
<gene>
    <name evidence="11" type="primary">aroK</name>
    <name evidence="12" type="ORF">ACFOY7_14265</name>
</gene>
<feature type="binding site" evidence="11">
    <location>
        <position position="78"/>
    </location>
    <ligand>
        <name>substrate</name>
    </ligand>
</feature>
<evidence type="ECO:0000256" key="11">
    <source>
        <dbReference type="HAMAP-Rule" id="MF_00109"/>
    </source>
</evidence>